<name>A0AAE8SP52_9HYPO</name>
<sequence length="37" mass="4067">MGKFRLSSTKVQRQIQDTVLATQNEDASSGEGLSRNL</sequence>
<dbReference type="EMBL" id="ONZP01000582">
    <property type="protein sequence ID" value="SPJ87878.1"/>
    <property type="molecule type" value="Genomic_DNA"/>
</dbReference>
<protein>
    <submittedName>
        <fullName evidence="1">Uncharacterized protein</fullName>
    </submittedName>
</protein>
<keyword evidence="2" id="KW-1185">Reference proteome</keyword>
<reference evidence="1" key="1">
    <citation type="submission" date="2018-03" db="EMBL/GenBank/DDBJ databases">
        <authorList>
            <person name="Guldener U."/>
        </authorList>
    </citation>
    <scope>NUCLEOTIDE SEQUENCE</scope>
</reference>
<organism evidence="1 2">
    <name type="scientific">Fusarium torulosum</name>
    <dbReference type="NCBI Taxonomy" id="33205"/>
    <lineage>
        <taxon>Eukaryota</taxon>
        <taxon>Fungi</taxon>
        <taxon>Dikarya</taxon>
        <taxon>Ascomycota</taxon>
        <taxon>Pezizomycotina</taxon>
        <taxon>Sordariomycetes</taxon>
        <taxon>Hypocreomycetidae</taxon>
        <taxon>Hypocreales</taxon>
        <taxon>Nectriaceae</taxon>
        <taxon>Fusarium</taxon>
    </lineage>
</organism>
<dbReference type="AlphaFoldDB" id="A0AAE8SP52"/>
<gene>
    <name evidence="1" type="ORF">FTOL_12347</name>
</gene>
<proteinExistence type="predicted"/>
<dbReference type="Proteomes" id="UP001187734">
    <property type="component" value="Unassembled WGS sequence"/>
</dbReference>
<comment type="caution">
    <text evidence="1">The sequence shown here is derived from an EMBL/GenBank/DDBJ whole genome shotgun (WGS) entry which is preliminary data.</text>
</comment>
<evidence type="ECO:0000313" key="2">
    <source>
        <dbReference type="Proteomes" id="UP001187734"/>
    </source>
</evidence>
<evidence type="ECO:0000313" key="1">
    <source>
        <dbReference type="EMBL" id="SPJ87878.1"/>
    </source>
</evidence>
<accession>A0AAE8SP52</accession>